<evidence type="ECO:0000313" key="1">
    <source>
        <dbReference type="EMBL" id="KKN91115.1"/>
    </source>
</evidence>
<proteinExistence type="predicted"/>
<reference evidence="1" key="1">
    <citation type="journal article" date="2015" name="Nature">
        <title>Complex archaea that bridge the gap between prokaryotes and eukaryotes.</title>
        <authorList>
            <person name="Spang A."/>
            <person name="Saw J.H."/>
            <person name="Jorgensen S.L."/>
            <person name="Zaremba-Niedzwiedzka K."/>
            <person name="Martijn J."/>
            <person name="Lind A.E."/>
            <person name="van Eijk R."/>
            <person name="Schleper C."/>
            <person name="Guy L."/>
            <person name="Ettema T.J."/>
        </authorList>
    </citation>
    <scope>NUCLEOTIDE SEQUENCE</scope>
</reference>
<name>A0A0F9UD50_9ZZZZ</name>
<dbReference type="AlphaFoldDB" id="A0A0F9UD50"/>
<sequence length="103" mass="12021">MIITQMSGKNSGKNVMTMAKISKPELMQLFENMLWANSPKDWILQSTYFHETLFVSMIIKTSDNNKNQKIRRNFNLKTISDRSEDLWGLASDCIDEMKNDIKK</sequence>
<comment type="caution">
    <text evidence="1">The sequence shown here is derived from an EMBL/GenBank/DDBJ whole genome shotgun (WGS) entry which is preliminary data.</text>
</comment>
<organism evidence="1">
    <name type="scientific">marine sediment metagenome</name>
    <dbReference type="NCBI Taxonomy" id="412755"/>
    <lineage>
        <taxon>unclassified sequences</taxon>
        <taxon>metagenomes</taxon>
        <taxon>ecological metagenomes</taxon>
    </lineage>
</organism>
<protein>
    <submittedName>
        <fullName evidence="1">Uncharacterized protein</fullName>
    </submittedName>
</protein>
<accession>A0A0F9UD50</accession>
<gene>
    <name evidence="1" type="ORF">LCGC14_0219800</name>
</gene>
<dbReference type="EMBL" id="LAZR01000105">
    <property type="protein sequence ID" value="KKN91115.1"/>
    <property type="molecule type" value="Genomic_DNA"/>
</dbReference>